<protein>
    <submittedName>
        <fullName evidence="2">K02A2.6-like</fullName>
    </submittedName>
</protein>
<dbReference type="Pfam" id="PF22938">
    <property type="entry name" value="Integrase_p58_C"/>
    <property type="match status" value="1"/>
</dbReference>
<accession>A0ABY6JY08</accession>
<evidence type="ECO:0000313" key="3">
    <source>
        <dbReference type="Proteomes" id="UP001235939"/>
    </source>
</evidence>
<gene>
    <name evidence="2" type="ORF">LAZ67_1003544</name>
</gene>
<keyword evidence="3" id="KW-1185">Reference proteome</keyword>
<organism evidence="2 3">
    <name type="scientific">Cordylochernes scorpioides</name>
    <dbReference type="NCBI Taxonomy" id="51811"/>
    <lineage>
        <taxon>Eukaryota</taxon>
        <taxon>Metazoa</taxon>
        <taxon>Ecdysozoa</taxon>
        <taxon>Arthropoda</taxon>
        <taxon>Chelicerata</taxon>
        <taxon>Arachnida</taxon>
        <taxon>Pseudoscorpiones</taxon>
        <taxon>Cheliferoidea</taxon>
        <taxon>Chernetidae</taxon>
        <taxon>Cordylochernes</taxon>
    </lineage>
</organism>
<proteinExistence type="predicted"/>
<feature type="domain" description="Integrase p58-like C-terminal" evidence="1">
    <location>
        <begin position="80"/>
        <end position="115"/>
    </location>
</feature>
<reference evidence="2 3" key="1">
    <citation type="submission" date="2022-01" db="EMBL/GenBank/DDBJ databases">
        <title>A chromosomal length assembly of Cordylochernes scorpioides.</title>
        <authorList>
            <person name="Zeh D."/>
            <person name="Zeh J."/>
        </authorList>
    </citation>
    <scope>NUCLEOTIDE SEQUENCE [LARGE SCALE GENOMIC DNA]</scope>
    <source>
        <strain evidence="2">IN4F17</strain>
        <tissue evidence="2">Whole Body</tissue>
    </source>
</reference>
<evidence type="ECO:0000313" key="2">
    <source>
        <dbReference type="EMBL" id="UYV61135.1"/>
    </source>
</evidence>
<name>A0ABY6JY08_9ARAC</name>
<sequence length="177" mass="20075">MYLLLGIPPYDTTTDLNLQTYPPIEESRKLAIQRTQKSHENSKIIYDKTHPIPDFKIGDQVLVQTFFYPNTGKLTSKYNGPYTILKQLSPVTYEINRPNQPQKKQTEIIHANKLKHFHPSDNFKITHYMQSSSTTNQINKNADLITFDSGCGLADSSALILSCAGSCILPERVSTRE</sequence>
<evidence type="ECO:0000259" key="1">
    <source>
        <dbReference type="Pfam" id="PF22938"/>
    </source>
</evidence>
<dbReference type="EMBL" id="CP092863">
    <property type="protein sequence ID" value="UYV61135.1"/>
    <property type="molecule type" value="Genomic_DNA"/>
</dbReference>
<dbReference type="Proteomes" id="UP001235939">
    <property type="component" value="Chromosome 01"/>
</dbReference>
<dbReference type="InterPro" id="IPR054465">
    <property type="entry name" value="Integrase_p58-like_C"/>
</dbReference>